<feature type="domain" description="Prenyltransferase alpha-alpha toroid" evidence="2">
    <location>
        <begin position="196"/>
        <end position="288"/>
    </location>
</feature>
<dbReference type="InterPro" id="IPR008930">
    <property type="entry name" value="Terpenoid_cyclase/PrenylTrfase"/>
</dbReference>
<dbReference type="InterPro" id="IPR001330">
    <property type="entry name" value="Prenyltrans"/>
</dbReference>
<organism evidence="3 4">
    <name type="scientific">Novipirellula aureliae</name>
    <dbReference type="NCBI Taxonomy" id="2527966"/>
    <lineage>
        <taxon>Bacteria</taxon>
        <taxon>Pseudomonadati</taxon>
        <taxon>Planctomycetota</taxon>
        <taxon>Planctomycetia</taxon>
        <taxon>Pirellulales</taxon>
        <taxon>Pirellulaceae</taxon>
        <taxon>Novipirellula</taxon>
    </lineage>
</organism>
<dbReference type="Proteomes" id="UP000315471">
    <property type="component" value="Unassembled WGS sequence"/>
</dbReference>
<dbReference type="OrthoDB" id="257049at2"/>
<keyword evidence="1" id="KW-0677">Repeat</keyword>
<evidence type="ECO:0000313" key="3">
    <source>
        <dbReference type="EMBL" id="TWU45986.1"/>
    </source>
</evidence>
<dbReference type="SUPFAM" id="SSF48239">
    <property type="entry name" value="Terpenoid cyclases/Protein prenyltransferases"/>
    <property type="match status" value="1"/>
</dbReference>
<name>A0A5C6EEL0_9BACT</name>
<protein>
    <submittedName>
        <fullName evidence="3">Prenyltransferase and squalene oxidase repeat protein</fullName>
    </submittedName>
</protein>
<keyword evidence="4" id="KW-1185">Reference proteome</keyword>
<dbReference type="Gene3D" id="1.50.10.20">
    <property type="match status" value="2"/>
</dbReference>
<keyword evidence="3" id="KW-0808">Transferase</keyword>
<dbReference type="Pfam" id="PF00432">
    <property type="entry name" value="Prenyltrans"/>
    <property type="match status" value="2"/>
</dbReference>
<comment type="caution">
    <text evidence="3">The sequence shown here is derived from an EMBL/GenBank/DDBJ whole genome shotgun (WGS) entry which is preliminary data.</text>
</comment>
<accession>A0A5C6EEL0</accession>
<evidence type="ECO:0000259" key="2">
    <source>
        <dbReference type="Pfam" id="PF00432"/>
    </source>
</evidence>
<dbReference type="EMBL" id="SJPY01000001">
    <property type="protein sequence ID" value="TWU45986.1"/>
    <property type="molecule type" value="Genomic_DNA"/>
</dbReference>
<sequence>MVQVARLAPQILGNSTPLVVDFFAQQRHPDGGFRDRAGNSDLYYSVFGIEGSLALQQTLPADWLLSYVRSCSRNLASLDLVHLSCLARCWNAAATHSRGACPVEELVDEVLKYRGADGGYRLGHEGEASSLYGCFVAVGAFQDLGYPIPHLDSLLDFVTSLRDPRGGYYNSLDMPISLAPQTAGAVGLMRSVGRLESMERAAEWLLSCFHPQGGFCVSELMPIPDLLSTATVLHALAALKVDVDVEISELCLDFIDSLWTNRGGFYGQWEDTHADVEYTFYALLALGHLSVMPTARIRNEDSEG</sequence>
<evidence type="ECO:0000256" key="1">
    <source>
        <dbReference type="ARBA" id="ARBA00022737"/>
    </source>
</evidence>
<feature type="domain" description="Prenyltransferase alpha-alpha toroid" evidence="2">
    <location>
        <begin position="24"/>
        <end position="56"/>
    </location>
</feature>
<reference evidence="3 4" key="1">
    <citation type="submission" date="2019-02" db="EMBL/GenBank/DDBJ databases">
        <title>Deep-cultivation of Planctomycetes and their phenomic and genomic characterization uncovers novel biology.</title>
        <authorList>
            <person name="Wiegand S."/>
            <person name="Jogler M."/>
            <person name="Boedeker C."/>
            <person name="Pinto D."/>
            <person name="Vollmers J."/>
            <person name="Rivas-Marin E."/>
            <person name="Kohn T."/>
            <person name="Peeters S.H."/>
            <person name="Heuer A."/>
            <person name="Rast P."/>
            <person name="Oberbeckmann S."/>
            <person name="Bunk B."/>
            <person name="Jeske O."/>
            <person name="Meyerdierks A."/>
            <person name="Storesund J.E."/>
            <person name="Kallscheuer N."/>
            <person name="Luecker S."/>
            <person name="Lage O.M."/>
            <person name="Pohl T."/>
            <person name="Merkel B.J."/>
            <person name="Hornburger P."/>
            <person name="Mueller R.-W."/>
            <person name="Bruemmer F."/>
            <person name="Labrenz M."/>
            <person name="Spormann A.M."/>
            <person name="Op Den Camp H."/>
            <person name="Overmann J."/>
            <person name="Amann R."/>
            <person name="Jetten M.S.M."/>
            <person name="Mascher T."/>
            <person name="Medema M.H."/>
            <person name="Devos D.P."/>
            <person name="Kaster A.-K."/>
            <person name="Ovreas L."/>
            <person name="Rohde M."/>
            <person name="Galperin M.Y."/>
            <person name="Jogler C."/>
        </authorList>
    </citation>
    <scope>NUCLEOTIDE SEQUENCE [LARGE SCALE GENOMIC DNA]</scope>
    <source>
        <strain evidence="3 4">Q31b</strain>
    </source>
</reference>
<gene>
    <name evidence="3" type="ORF">Q31b_11630</name>
</gene>
<proteinExistence type="predicted"/>
<dbReference type="CDD" id="cd00688">
    <property type="entry name" value="ISOPREN_C2_like"/>
    <property type="match status" value="1"/>
</dbReference>
<dbReference type="AlphaFoldDB" id="A0A5C6EEL0"/>
<evidence type="ECO:0000313" key="4">
    <source>
        <dbReference type="Proteomes" id="UP000315471"/>
    </source>
</evidence>
<dbReference type="GO" id="GO:0016740">
    <property type="term" value="F:transferase activity"/>
    <property type="evidence" value="ECO:0007669"/>
    <property type="project" value="UniProtKB-KW"/>
</dbReference>